<dbReference type="EMBL" id="CAJNOR010001680">
    <property type="protein sequence ID" value="CAF1182919.1"/>
    <property type="molecule type" value="Genomic_DNA"/>
</dbReference>
<evidence type="ECO:0000256" key="6">
    <source>
        <dbReference type="ARBA" id="ARBA00023170"/>
    </source>
</evidence>
<keyword evidence="2 8" id="KW-0812">Transmembrane</keyword>
<dbReference type="PANTHER" id="PTHR24243:SF230">
    <property type="entry name" value="G-PROTEIN COUPLED RECEPTORS FAMILY 1 PROFILE DOMAIN-CONTAINING PROTEIN"/>
    <property type="match status" value="1"/>
</dbReference>
<gene>
    <name evidence="11" type="ORF">EDS130_LOCUS28366</name>
    <name evidence="10" type="ORF">XAT740_LOCUS22681</name>
</gene>
<keyword evidence="5 8" id="KW-0472">Membrane</keyword>
<evidence type="ECO:0000256" key="8">
    <source>
        <dbReference type="SAM" id="Phobius"/>
    </source>
</evidence>
<dbReference type="PROSITE" id="PS50262">
    <property type="entry name" value="G_PROTEIN_RECEP_F1_2"/>
    <property type="match status" value="1"/>
</dbReference>
<keyword evidence="6" id="KW-0675">Receptor</keyword>
<dbReference type="Pfam" id="PF00001">
    <property type="entry name" value="7tm_1"/>
    <property type="match status" value="1"/>
</dbReference>
<comment type="subcellular location">
    <subcellularLocation>
        <location evidence="1">Membrane</location>
        <topology evidence="1">Multi-pass membrane protein</topology>
    </subcellularLocation>
</comment>
<evidence type="ECO:0000256" key="3">
    <source>
        <dbReference type="ARBA" id="ARBA00022989"/>
    </source>
</evidence>
<dbReference type="GO" id="GO:0005886">
    <property type="term" value="C:plasma membrane"/>
    <property type="evidence" value="ECO:0007669"/>
    <property type="project" value="TreeGrafter"/>
</dbReference>
<feature type="transmembrane region" description="Helical" evidence="8">
    <location>
        <begin position="22"/>
        <end position="42"/>
    </location>
</feature>
<keyword evidence="12" id="KW-1185">Reference proteome</keyword>
<dbReference type="InterPro" id="IPR000276">
    <property type="entry name" value="GPCR_Rhodpsn"/>
</dbReference>
<dbReference type="SUPFAM" id="SSF81321">
    <property type="entry name" value="Family A G protein-coupled receptor-like"/>
    <property type="match status" value="1"/>
</dbReference>
<organism evidence="11 13">
    <name type="scientific">Adineta ricciae</name>
    <name type="common">Rotifer</name>
    <dbReference type="NCBI Taxonomy" id="249248"/>
    <lineage>
        <taxon>Eukaryota</taxon>
        <taxon>Metazoa</taxon>
        <taxon>Spiralia</taxon>
        <taxon>Gnathifera</taxon>
        <taxon>Rotifera</taxon>
        <taxon>Eurotatoria</taxon>
        <taxon>Bdelloidea</taxon>
        <taxon>Adinetida</taxon>
        <taxon>Adinetidae</taxon>
        <taxon>Adineta</taxon>
    </lineage>
</organism>
<accession>A0A815AS14</accession>
<evidence type="ECO:0000313" key="11">
    <source>
        <dbReference type="EMBL" id="CAF1258206.1"/>
    </source>
</evidence>
<evidence type="ECO:0000256" key="5">
    <source>
        <dbReference type="ARBA" id="ARBA00023136"/>
    </source>
</evidence>
<dbReference type="AlphaFoldDB" id="A0A815AS14"/>
<dbReference type="Proteomes" id="UP000663828">
    <property type="component" value="Unassembled WGS sequence"/>
</dbReference>
<dbReference type="PRINTS" id="PR00237">
    <property type="entry name" value="GPCRRHODOPSN"/>
</dbReference>
<evidence type="ECO:0000256" key="1">
    <source>
        <dbReference type="ARBA" id="ARBA00004141"/>
    </source>
</evidence>
<dbReference type="EMBL" id="CAJNOJ010000184">
    <property type="protein sequence ID" value="CAF1258206.1"/>
    <property type="molecule type" value="Genomic_DNA"/>
</dbReference>
<evidence type="ECO:0000259" key="9">
    <source>
        <dbReference type="PROSITE" id="PS50262"/>
    </source>
</evidence>
<evidence type="ECO:0000313" key="13">
    <source>
        <dbReference type="Proteomes" id="UP000663852"/>
    </source>
</evidence>
<keyword evidence="4" id="KW-0297">G-protein coupled receptor</keyword>
<dbReference type="OrthoDB" id="10030575at2759"/>
<evidence type="ECO:0000256" key="7">
    <source>
        <dbReference type="ARBA" id="ARBA00023224"/>
    </source>
</evidence>
<keyword evidence="3 8" id="KW-1133">Transmembrane helix</keyword>
<name>A0A815AS14_ADIRI</name>
<feature type="transmembrane region" description="Helical" evidence="8">
    <location>
        <begin position="54"/>
        <end position="73"/>
    </location>
</feature>
<sequence length="331" mass="37111">MSSSDAILIASINNTTIQMNRYLPLIIFIFGIVGNILNTLVLSRRTLRTNPCALLFLVSSLSGIIAIISGLTTRLTAGWAVDLSETIGWLCKLRIFVLFVSRTMVIWFLVFASIDRWLSSCKDVQLRHLSSLKTSFRSILLVILFSIALNGPLLYCYEANLVGTPAKCYGFTAPCRLYTDLAFTCGNNVVPSLTMLLFGLLTIRNIHSMRSRVNNRQNSVLTQNSGAKTQQQQQKKTDRSLFRMLCVQILFLILCTAPYTIYRLYSTLTPPAASKPALQNAIEVLLFNFCTSLTYLATAMPFYIYTLCGGKVFRKEFYSVIADTFQKLKCA</sequence>
<feature type="domain" description="G-protein coupled receptors family 1 profile" evidence="9">
    <location>
        <begin position="34"/>
        <end position="305"/>
    </location>
</feature>
<keyword evidence="7" id="KW-0807">Transducer</keyword>
<evidence type="ECO:0000256" key="4">
    <source>
        <dbReference type="ARBA" id="ARBA00023040"/>
    </source>
</evidence>
<evidence type="ECO:0000313" key="12">
    <source>
        <dbReference type="Proteomes" id="UP000663828"/>
    </source>
</evidence>
<feature type="transmembrane region" description="Helical" evidence="8">
    <location>
        <begin position="135"/>
        <end position="155"/>
    </location>
</feature>
<feature type="transmembrane region" description="Helical" evidence="8">
    <location>
        <begin position="241"/>
        <end position="265"/>
    </location>
</feature>
<dbReference type="GO" id="GO:0004930">
    <property type="term" value="F:G protein-coupled receptor activity"/>
    <property type="evidence" value="ECO:0007669"/>
    <property type="project" value="UniProtKB-KW"/>
</dbReference>
<feature type="transmembrane region" description="Helical" evidence="8">
    <location>
        <begin position="285"/>
        <end position="305"/>
    </location>
</feature>
<proteinExistence type="predicted"/>
<protein>
    <recommendedName>
        <fullName evidence="9">G-protein coupled receptors family 1 profile domain-containing protein</fullName>
    </recommendedName>
</protein>
<evidence type="ECO:0000313" key="10">
    <source>
        <dbReference type="EMBL" id="CAF1182919.1"/>
    </source>
</evidence>
<feature type="transmembrane region" description="Helical" evidence="8">
    <location>
        <begin position="93"/>
        <end position="114"/>
    </location>
</feature>
<dbReference type="Proteomes" id="UP000663852">
    <property type="component" value="Unassembled WGS sequence"/>
</dbReference>
<evidence type="ECO:0000256" key="2">
    <source>
        <dbReference type="ARBA" id="ARBA00022692"/>
    </source>
</evidence>
<dbReference type="InterPro" id="IPR017452">
    <property type="entry name" value="GPCR_Rhodpsn_7TM"/>
</dbReference>
<feature type="transmembrane region" description="Helical" evidence="8">
    <location>
        <begin position="181"/>
        <end position="203"/>
    </location>
</feature>
<comment type="caution">
    <text evidence="11">The sequence shown here is derived from an EMBL/GenBank/DDBJ whole genome shotgun (WGS) entry which is preliminary data.</text>
</comment>
<dbReference type="Gene3D" id="1.20.1070.10">
    <property type="entry name" value="Rhodopsin 7-helix transmembrane proteins"/>
    <property type="match status" value="1"/>
</dbReference>
<dbReference type="PANTHER" id="PTHR24243">
    <property type="entry name" value="G-PROTEIN COUPLED RECEPTOR"/>
    <property type="match status" value="1"/>
</dbReference>
<reference evidence="11" key="1">
    <citation type="submission" date="2021-02" db="EMBL/GenBank/DDBJ databases">
        <authorList>
            <person name="Nowell W R."/>
        </authorList>
    </citation>
    <scope>NUCLEOTIDE SEQUENCE</scope>
</reference>